<reference evidence="2 3" key="1">
    <citation type="submission" date="2012-02" db="EMBL/GenBank/DDBJ databases">
        <title>Complete sequence of chromosome of Singulisphaera acidiphila DSM 18658.</title>
        <authorList>
            <consortium name="US DOE Joint Genome Institute (JGI-PGF)"/>
            <person name="Lucas S."/>
            <person name="Copeland A."/>
            <person name="Lapidus A."/>
            <person name="Glavina del Rio T."/>
            <person name="Dalin E."/>
            <person name="Tice H."/>
            <person name="Bruce D."/>
            <person name="Goodwin L."/>
            <person name="Pitluck S."/>
            <person name="Peters L."/>
            <person name="Ovchinnikova G."/>
            <person name="Chertkov O."/>
            <person name="Kyrpides N."/>
            <person name="Mavromatis K."/>
            <person name="Ivanova N."/>
            <person name="Brettin T."/>
            <person name="Detter J.C."/>
            <person name="Han C."/>
            <person name="Larimer F."/>
            <person name="Land M."/>
            <person name="Hauser L."/>
            <person name="Markowitz V."/>
            <person name="Cheng J.-F."/>
            <person name="Hugenholtz P."/>
            <person name="Woyke T."/>
            <person name="Wu D."/>
            <person name="Tindall B."/>
            <person name="Pomrenke H."/>
            <person name="Brambilla E."/>
            <person name="Klenk H.-P."/>
            <person name="Eisen J.A."/>
        </authorList>
    </citation>
    <scope>NUCLEOTIDE SEQUENCE [LARGE SCALE GENOMIC DNA]</scope>
    <source>
        <strain evidence="3">ATCC BAA-1392 / DSM 18658 / VKM B-2454 / MOB10</strain>
    </source>
</reference>
<proteinExistence type="predicted"/>
<dbReference type="KEGG" id="saci:Sinac_0676"/>
<dbReference type="RefSeq" id="WP_015244269.1">
    <property type="nucleotide sequence ID" value="NC_019892.1"/>
</dbReference>
<evidence type="ECO:0000313" key="2">
    <source>
        <dbReference type="EMBL" id="AGA25088.1"/>
    </source>
</evidence>
<accession>L0D8C6</accession>
<gene>
    <name evidence="2" type="ordered locus">Sinac_0676</name>
</gene>
<feature type="transmembrane region" description="Helical" evidence="1">
    <location>
        <begin position="21"/>
        <end position="38"/>
    </location>
</feature>
<keyword evidence="1" id="KW-0812">Transmembrane</keyword>
<organism evidence="2 3">
    <name type="scientific">Singulisphaera acidiphila (strain ATCC BAA-1392 / DSM 18658 / VKM B-2454 / MOB10)</name>
    <dbReference type="NCBI Taxonomy" id="886293"/>
    <lineage>
        <taxon>Bacteria</taxon>
        <taxon>Pseudomonadati</taxon>
        <taxon>Planctomycetota</taxon>
        <taxon>Planctomycetia</taxon>
        <taxon>Isosphaerales</taxon>
        <taxon>Isosphaeraceae</taxon>
        <taxon>Singulisphaera</taxon>
    </lineage>
</organism>
<sequence length="193" mass="21389">MERTEIATSVVSDQRIRRFTLLDLMILVGAMAVGFGLLRLPGIEFSTWYSKELRYNRIALNVVGMTVPFLVGLTISCLAMRLRGPCPRFSMLGRQPGFVACATALLALAIESLCMVGNAVTSGVHSANRGFFPTPEEYFHLYGSTVAPWVVAAWLSLGVNRCWCPERSGIDRLGWAIGIAWILEWIVMRLCLC</sequence>
<keyword evidence="3" id="KW-1185">Reference proteome</keyword>
<keyword evidence="1" id="KW-1133">Transmembrane helix</keyword>
<evidence type="ECO:0000256" key="1">
    <source>
        <dbReference type="SAM" id="Phobius"/>
    </source>
</evidence>
<dbReference type="Proteomes" id="UP000010798">
    <property type="component" value="Chromosome"/>
</dbReference>
<evidence type="ECO:0000313" key="3">
    <source>
        <dbReference type="Proteomes" id="UP000010798"/>
    </source>
</evidence>
<name>L0D8C6_SINAD</name>
<protein>
    <submittedName>
        <fullName evidence="2">Uncharacterized protein</fullName>
    </submittedName>
</protein>
<keyword evidence="1" id="KW-0472">Membrane</keyword>
<dbReference type="EMBL" id="CP003364">
    <property type="protein sequence ID" value="AGA25088.1"/>
    <property type="molecule type" value="Genomic_DNA"/>
</dbReference>
<dbReference type="HOGENOM" id="CLU_1389395_0_0_0"/>
<feature type="transmembrane region" description="Helical" evidence="1">
    <location>
        <begin position="169"/>
        <end position="188"/>
    </location>
</feature>
<feature type="transmembrane region" description="Helical" evidence="1">
    <location>
        <begin position="58"/>
        <end position="78"/>
    </location>
</feature>
<feature type="transmembrane region" description="Helical" evidence="1">
    <location>
        <begin position="139"/>
        <end position="157"/>
    </location>
</feature>
<feature type="transmembrane region" description="Helical" evidence="1">
    <location>
        <begin position="98"/>
        <end position="119"/>
    </location>
</feature>
<dbReference type="AlphaFoldDB" id="L0D8C6"/>